<dbReference type="EMBL" id="CP000822">
    <property type="protein sequence ID" value="ABV12948.1"/>
    <property type="molecule type" value="Genomic_DNA"/>
</dbReference>
<dbReference type="HOGENOM" id="CLU_3197805_0_0_6"/>
<proteinExistence type="predicted"/>
<evidence type="ECO:0000313" key="1">
    <source>
        <dbReference type="EMBL" id="ABV12948.1"/>
    </source>
</evidence>
<dbReference type="AlphaFoldDB" id="A8AHI5"/>
<sequence length="45" mass="5018">MALASVCRSDGLLKHKPCQKQKLRRGGACLRKDEENDSGFVINDE</sequence>
<dbReference type="Proteomes" id="UP000008148">
    <property type="component" value="Chromosome"/>
</dbReference>
<dbReference type="STRING" id="290338.CKO_01820"/>
<dbReference type="KEGG" id="cko:CKO_01820"/>
<reference evidence="1 2" key="1">
    <citation type="submission" date="2007-08" db="EMBL/GenBank/DDBJ databases">
        <authorList>
            <consortium name="The Citrobacter koseri Genome Sequencing Project"/>
            <person name="McClelland M."/>
            <person name="Sanderson E.K."/>
            <person name="Porwollik S."/>
            <person name="Spieth J."/>
            <person name="Clifton W.S."/>
            <person name="Latreille P."/>
            <person name="Courtney L."/>
            <person name="Wang C."/>
            <person name="Pepin K."/>
            <person name="Bhonagiri V."/>
            <person name="Nash W."/>
            <person name="Johnson M."/>
            <person name="Thiruvilangam P."/>
            <person name="Wilson R."/>
        </authorList>
    </citation>
    <scope>NUCLEOTIDE SEQUENCE [LARGE SCALE GENOMIC DNA]</scope>
    <source>
        <strain evidence="2">ATCC BAA-895 / CDC 4225-83 / SGSC4696</strain>
    </source>
</reference>
<accession>A8AHI5</accession>
<name>A8AHI5_CITK8</name>
<protein>
    <submittedName>
        <fullName evidence="1">Uncharacterized protein</fullName>
    </submittedName>
</protein>
<organism evidence="1 2">
    <name type="scientific">Citrobacter koseri (strain ATCC BAA-895 / CDC 4225-83 / SGSC4696)</name>
    <dbReference type="NCBI Taxonomy" id="290338"/>
    <lineage>
        <taxon>Bacteria</taxon>
        <taxon>Pseudomonadati</taxon>
        <taxon>Pseudomonadota</taxon>
        <taxon>Gammaproteobacteria</taxon>
        <taxon>Enterobacterales</taxon>
        <taxon>Enterobacteriaceae</taxon>
        <taxon>Citrobacter</taxon>
    </lineage>
</organism>
<evidence type="ECO:0000313" key="2">
    <source>
        <dbReference type="Proteomes" id="UP000008148"/>
    </source>
</evidence>
<gene>
    <name evidence="1" type="ordered locus">CKO_01820</name>
</gene>
<keyword evidence="2" id="KW-1185">Reference proteome</keyword>